<evidence type="ECO:0000313" key="2">
    <source>
        <dbReference type="Proteomes" id="UP000316598"/>
    </source>
</evidence>
<dbReference type="EMBL" id="SJPI01000003">
    <property type="protein sequence ID" value="TWT49400.1"/>
    <property type="molecule type" value="Genomic_DNA"/>
</dbReference>
<proteinExistence type="predicted"/>
<sequence>MFRPFSLIAITAVIAFTYADISYAQVGDSIRDRTKAQLRAQALRQAAGNRRSVYRSYRPPVYYRPNYYPQNYYPTNPYYGGGYYGYPGYGNYLPYYRYQVSPGSGSVDSNYFGNPHASQYFPR</sequence>
<keyword evidence="2" id="KW-1185">Reference proteome</keyword>
<evidence type="ECO:0000313" key="1">
    <source>
        <dbReference type="EMBL" id="TWT49400.1"/>
    </source>
</evidence>
<organism evidence="1 2">
    <name type="scientific">Rubripirellula amarantea</name>
    <dbReference type="NCBI Taxonomy" id="2527999"/>
    <lineage>
        <taxon>Bacteria</taxon>
        <taxon>Pseudomonadati</taxon>
        <taxon>Planctomycetota</taxon>
        <taxon>Planctomycetia</taxon>
        <taxon>Pirellulales</taxon>
        <taxon>Pirellulaceae</taxon>
        <taxon>Rubripirellula</taxon>
    </lineage>
</organism>
<protein>
    <submittedName>
        <fullName evidence="1">Uncharacterized protein</fullName>
    </submittedName>
</protein>
<dbReference type="AlphaFoldDB" id="A0A5C5WFG8"/>
<gene>
    <name evidence="1" type="ORF">Pla22_45960</name>
</gene>
<dbReference type="Proteomes" id="UP000316598">
    <property type="component" value="Unassembled WGS sequence"/>
</dbReference>
<comment type="caution">
    <text evidence="1">The sequence shown here is derived from an EMBL/GenBank/DDBJ whole genome shotgun (WGS) entry which is preliminary data.</text>
</comment>
<dbReference type="RefSeq" id="WP_146516915.1">
    <property type="nucleotide sequence ID" value="NZ_SJPI01000003.1"/>
</dbReference>
<accession>A0A5C5WFG8</accession>
<name>A0A5C5WFG8_9BACT</name>
<reference evidence="1 2" key="1">
    <citation type="submission" date="2019-02" db="EMBL/GenBank/DDBJ databases">
        <title>Deep-cultivation of Planctomycetes and their phenomic and genomic characterization uncovers novel biology.</title>
        <authorList>
            <person name="Wiegand S."/>
            <person name="Jogler M."/>
            <person name="Boedeker C."/>
            <person name="Pinto D."/>
            <person name="Vollmers J."/>
            <person name="Rivas-Marin E."/>
            <person name="Kohn T."/>
            <person name="Peeters S.H."/>
            <person name="Heuer A."/>
            <person name="Rast P."/>
            <person name="Oberbeckmann S."/>
            <person name="Bunk B."/>
            <person name="Jeske O."/>
            <person name="Meyerdierks A."/>
            <person name="Storesund J.E."/>
            <person name="Kallscheuer N."/>
            <person name="Luecker S."/>
            <person name="Lage O.M."/>
            <person name="Pohl T."/>
            <person name="Merkel B.J."/>
            <person name="Hornburger P."/>
            <person name="Mueller R.-W."/>
            <person name="Bruemmer F."/>
            <person name="Labrenz M."/>
            <person name="Spormann A.M."/>
            <person name="Op Den Camp H."/>
            <person name="Overmann J."/>
            <person name="Amann R."/>
            <person name="Jetten M.S.M."/>
            <person name="Mascher T."/>
            <person name="Medema M.H."/>
            <person name="Devos D.P."/>
            <person name="Kaster A.-K."/>
            <person name="Ovreas L."/>
            <person name="Rohde M."/>
            <person name="Galperin M.Y."/>
            <person name="Jogler C."/>
        </authorList>
    </citation>
    <scope>NUCLEOTIDE SEQUENCE [LARGE SCALE GENOMIC DNA]</scope>
    <source>
        <strain evidence="1 2">Pla22</strain>
    </source>
</reference>